<proteinExistence type="predicted"/>
<reference evidence="1 2" key="1">
    <citation type="journal article" date="2019" name="Nat. Ecol. Evol.">
        <title>Megaphylogeny resolves global patterns of mushroom evolution.</title>
        <authorList>
            <person name="Varga T."/>
            <person name="Krizsan K."/>
            <person name="Foldi C."/>
            <person name="Dima B."/>
            <person name="Sanchez-Garcia M."/>
            <person name="Sanchez-Ramirez S."/>
            <person name="Szollosi G.J."/>
            <person name="Szarkandi J.G."/>
            <person name="Papp V."/>
            <person name="Albert L."/>
            <person name="Andreopoulos W."/>
            <person name="Angelini C."/>
            <person name="Antonin V."/>
            <person name="Barry K.W."/>
            <person name="Bougher N.L."/>
            <person name="Buchanan P."/>
            <person name="Buyck B."/>
            <person name="Bense V."/>
            <person name="Catcheside P."/>
            <person name="Chovatia M."/>
            <person name="Cooper J."/>
            <person name="Damon W."/>
            <person name="Desjardin D."/>
            <person name="Finy P."/>
            <person name="Geml J."/>
            <person name="Haridas S."/>
            <person name="Hughes K."/>
            <person name="Justo A."/>
            <person name="Karasinski D."/>
            <person name="Kautmanova I."/>
            <person name="Kiss B."/>
            <person name="Kocsube S."/>
            <person name="Kotiranta H."/>
            <person name="LaButti K.M."/>
            <person name="Lechner B.E."/>
            <person name="Liimatainen K."/>
            <person name="Lipzen A."/>
            <person name="Lukacs Z."/>
            <person name="Mihaltcheva S."/>
            <person name="Morgado L.N."/>
            <person name="Niskanen T."/>
            <person name="Noordeloos M.E."/>
            <person name="Ohm R.A."/>
            <person name="Ortiz-Santana B."/>
            <person name="Ovrebo C."/>
            <person name="Racz N."/>
            <person name="Riley R."/>
            <person name="Savchenko A."/>
            <person name="Shiryaev A."/>
            <person name="Soop K."/>
            <person name="Spirin V."/>
            <person name="Szebenyi C."/>
            <person name="Tomsovsky M."/>
            <person name="Tulloss R.E."/>
            <person name="Uehling J."/>
            <person name="Grigoriev I.V."/>
            <person name="Vagvolgyi C."/>
            <person name="Papp T."/>
            <person name="Martin F.M."/>
            <person name="Miettinen O."/>
            <person name="Hibbett D.S."/>
            <person name="Nagy L.G."/>
        </authorList>
    </citation>
    <scope>NUCLEOTIDE SEQUENCE [LARGE SCALE GENOMIC DNA]</scope>
    <source>
        <strain evidence="1 2">NL-1719</strain>
    </source>
</reference>
<dbReference type="EMBL" id="ML208625">
    <property type="protein sequence ID" value="TFK61845.1"/>
    <property type="molecule type" value="Genomic_DNA"/>
</dbReference>
<sequence>MWRGIWLTPELAFNVQHSLLPPRILPRAFPILPRLERSFGVGTYSEVGDRSLTVHFNKNSTLSLQHVSNENLQKSLSSGPKTSTGLAQFKGSAVAKSPASFPIVNMVHQIIEDIHHSIFRHWAPHRALPLLHQRCNGGCTATTGIRAVRR</sequence>
<keyword evidence="2" id="KW-1185">Reference proteome</keyword>
<dbReference type="Proteomes" id="UP000308600">
    <property type="component" value="Unassembled WGS sequence"/>
</dbReference>
<protein>
    <submittedName>
        <fullName evidence="1">Uncharacterized protein</fullName>
    </submittedName>
</protein>
<name>A0ACD3A829_9AGAR</name>
<evidence type="ECO:0000313" key="1">
    <source>
        <dbReference type="EMBL" id="TFK61845.1"/>
    </source>
</evidence>
<accession>A0ACD3A829</accession>
<organism evidence="1 2">
    <name type="scientific">Pluteus cervinus</name>
    <dbReference type="NCBI Taxonomy" id="181527"/>
    <lineage>
        <taxon>Eukaryota</taxon>
        <taxon>Fungi</taxon>
        <taxon>Dikarya</taxon>
        <taxon>Basidiomycota</taxon>
        <taxon>Agaricomycotina</taxon>
        <taxon>Agaricomycetes</taxon>
        <taxon>Agaricomycetidae</taxon>
        <taxon>Agaricales</taxon>
        <taxon>Pluteineae</taxon>
        <taxon>Pluteaceae</taxon>
        <taxon>Pluteus</taxon>
    </lineage>
</organism>
<evidence type="ECO:0000313" key="2">
    <source>
        <dbReference type="Proteomes" id="UP000308600"/>
    </source>
</evidence>
<gene>
    <name evidence="1" type="ORF">BDN72DRAFT_423566</name>
</gene>